<feature type="region of interest" description="Disordered" evidence="5">
    <location>
        <begin position="1"/>
        <end position="20"/>
    </location>
</feature>
<dbReference type="Proteomes" id="UP000247498">
    <property type="component" value="Unassembled WGS sequence"/>
</dbReference>
<feature type="region of interest" description="Disordered" evidence="5">
    <location>
        <begin position="25"/>
        <end position="82"/>
    </location>
</feature>
<proteinExistence type="predicted"/>
<evidence type="ECO:0000256" key="1">
    <source>
        <dbReference type="ARBA" id="ARBA00022723"/>
    </source>
</evidence>
<evidence type="ECO:0000256" key="3">
    <source>
        <dbReference type="ARBA" id="ARBA00022833"/>
    </source>
</evidence>
<dbReference type="OrthoDB" id="410307at2759"/>
<name>A0A2V0NUZ9_9CHLO</name>
<dbReference type="Pfam" id="PF25512">
    <property type="entry name" value="zf-CCCH_AtC3H23"/>
    <property type="match status" value="1"/>
</dbReference>
<evidence type="ECO:0000256" key="4">
    <source>
        <dbReference type="ARBA" id="ARBA00023125"/>
    </source>
</evidence>
<keyword evidence="2" id="KW-0863">Zinc-finger</keyword>
<feature type="compositionally biased region" description="Low complexity" evidence="5">
    <location>
        <begin position="25"/>
        <end position="48"/>
    </location>
</feature>
<keyword evidence="8" id="KW-1185">Reference proteome</keyword>
<keyword evidence="4" id="KW-0238">DNA-binding</keyword>
<organism evidence="7 8">
    <name type="scientific">Raphidocelis subcapitata</name>
    <dbReference type="NCBI Taxonomy" id="307507"/>
    <lineage>
        <taxon>Eukaryota</taxon>
        <taxon>Viridiplantae</taxon>
        <taxon>Chlorophyta</taxon>
        <taxon>core chlorophytes</taxon>
        <taxon>Chlorophyceae</taxon>
        <taxon>CS clade</taxon>
        <taxon>Sphaeropleales</taxon>
        <taxon>Selenastraceae</taxon>
        <taxon>Raphidocelis</taxon>
    </lineage>
</organism>
<gene>
    <name evidence="7" type="ORF">Rsub_04196</name>
</gene>
<reference evidence="7 8" key="1">
    <citation type="journal article" date="2018" name="Sci. Rep.">
        <title>Raphidocelis subcapitata (=Pseudokirchneriella subcapitata) provides an insight into genome evolution and environmental adaptations in the Sphaeropleales.</title>
        <authorList>
            <person name="Suzuki S."/>
            <person name="Yamaguchi H."/>
            <person name="Nakajima N."/>
            <person name="Kawachi M."/>
        </authorList>
    </citation>
    <scope>NUCLEOTIDE SEQUENCE [LARGE SCALE GENOMIC DNA]</scope>
    <source>
        <strain evidence="7 8">NIES-35</strain>
    </source>
</reference>
<dbReference type="GO" id="GO:0003677">
    <property type="term" value="F:DNA binding"/>
    <property type="evidence" value="ECO:0007669"/>
    <property type="project" value="UniProtKB-KW"/>
</dbReference>
<keyword evidence="1" id="KW-0479">Metal-binding</keyword>
<dbReference type="InterPro" id="IPR045234">
    <property type="entry name" value="Unkempt-like"/>
</dbReference>
<dbReference type="InterPro" id="IPR057444">
    <property type="entry name" value="Znf-CCCH_AtC3H23-like"/>
</dbReference>
<evidence type="ECO:0000313" key="7">
    <source>
        <dbReference type="EMBL" id="GBF91456.1"/>
    </source>
</evidence>
<evidence type="ECO:0000256" key="5">
    <source>
        <dbReference type="SAM" id="MobiDB-lite"/>
    </source>
</evidence>
<dbReference type="STRING" id="307507.A0A2V0NUZ9"/>
<dbReference type="GO" id="GO:0008270">
    <property type="term" value="F:zinc ion binding"/>
    <property type="evidence" value="ECO:0007669"/>
    <property type="project" value="UniProtKB-KW"/>
</dbReference>
<sequence>MAYSQPLPPHAGVGPSWLVGTAPRAAAPAGAGAPAAPAHGAPGAAAAGPAPPPRRWRGGGAARRPLPARSFPATDGSGGDVQDTPLFRSPIFMLTCFKVVECDVRRPYGWAQCPYAHPNEKGRRRPLDPPRLRYAPTMCAFARRGEECPEGDACAQVGARGVGGGGGAAALGAAGRGRGSRASRAVRLLNAAWC</sequence>
<keyword evidence="3" id="KW-0862">Zinc</keyword>
<feature type="domain" description="AtC3H23-like CCCH zinc finger" evidence="6">
    <location>
        <begin position="92"/>
        <end position="124"/>
    </location>
</feature>
<evidence type="ECO:0000259" key="6">
    <source>
        <dbReference type="Pfam" id="PF25512"/>
    </source>
</evidence>
<accession>A0A2V0NUZ9</accession>
<comment type="caution">
    <text evidence="7">The sequence shown here is derived from an EMBL/GenBank/DDBJ whole genome shotgun (WGS) entry which is preliminary data.</text>
</comment>
<dbReference type="PANTHER" id="PTHR14493">
    <property type="entry name" value="UNKEMPT FAMILY MEMBER"/>
    <property type="match status" value="1"/>
</dbReference>
<evidence type="ECO:0000256" key="2">
    <source>
        <dbReference type="ARBA" id="ARBA00022771"/>
    </source>
</evidence>
<evidence type="ECO:0000313" key="8">
    <source>
        <dbReference type="Proteomes" id="UP000247498"/>
    </source>
</evidence>
<dbReference type="EMBL" id="BDRX01000024">
    <property type="protein sequence ID" value="GBF91456.1"/>
    <property type="molecule type" value="Genomic_DNA"/>
</dbReference>
<dbReference type="InParanoid" id="A0A2V0NUZ9"/>
<dbReference type="AlphaFoldDB" id="A0A2V0NUZ9"/>
<protein>
    <recommendedName>
        <fullName evidence="6">AtC3H23-like CCCH zinc finger domain-containing protein</fullName>
    </recommendedName>
</protein>
<dbReference type="PANTHER" id="PTHR14493:SF50">
    <property type="entry name" value="RING FINGER PROTEIN UNKEMPT"/>
    <property type="match status" value="1"/>
</dbReference>